<keyword evidence="3" id="KW-1185">Reference proteome</keyword>
<feature type="region of interest" description="Disordered" evidence="1">
    <location>
        <begin position="1"/>
        <end position="23"/>
    </location>
</feature>
<reference evidence="2 3" key="1">
    <citation type="submission" date="2020-07" db="EMBL/GenBank/DDBJ databases">
        <title>Complete genome sequence for Sandaracinobacter sp. M6.</title>
        <authorList>
            <person name="Tang Y."/>
            <person name="Liu Q."/>
            <person name="Guo Z."/>
            <person name="Lei P."/>
            <person name="Huang B."/>
        </authorList>
    </citation>
    <scope>NUCLEOTIDE SEQUENCE [LARGE SCALE GENOMIC DNA]</scope>
    <source>
        <strain evidence="2 3">M6</strain>
    </source>
</reference>
<feature type="compositionally biased region" description="Gly residues" evidence="1">
    <location>
        <begin position="1"/>
        <end position="19"/>
    </location>
</feature>
<evidence type="ECO:0000313" key="3">
    <source>
        <dbReference type="Proteomes" id="UP000515292"/>
    </source>
</evidence>
<accession>A0A7G5IHJ7</accession>
<evidence type="ECO:0000256" key="1">
    <source>
        <dbReference type="SAM" id="MobiDB-lite"/>
    </source>
</evidence>
<sequence>MAGGATGGVTAGTGEGGAPSGTIATTVADPAALKAVADSVKDIVNESNTVDDFLMLCINMLSRAPEPGVHDLRASCLTLVTSAANLNAAKLDQQVEKLTARRQDIINTAPAAGKNLSQMSFDKIEPQLRAARESIGLPREDSVWQALLAGIKANDATAVEAAMKRLNNTSLVTKLNAIKE</sequence>
<dbReference type="AlphaFoldDB" id="A0A7G5IHJ7"/>
<proteinExistence type="predicted"/>
<organism evidence="2 3">
    <name type="scientific">Sandaracinobacteroides saxicola</name>
    <dbReference type="NCBI Taxonomy" id="2759707"/>
    <lineage>
        <taxon>Bacteria</taxon>
        <taxon>Pseudomonadati</taxon>
        <taxon>Pseudomonadota</taxon>
        <taxon>Alphaproteobacteria</taxon>
        <taxon>Sphingomonadales</taxon>
        <taxon>Sphingosinicellaceae</taxon>
        <taxon>Sandaracinobacteroides</taxon>
    </lineage>
</organism>
<gene>
    <name evidence="2" type="ORF">H3309_16330</name>
</gene>
<dbReference type="KEGG" id="sand:H3309_16330"/>
<dbReference type="RefSeq" id="WP_182296116.1">
    <property type="nucleotide sequence ID" value="NZ_CP059851.1"/>
</dbReference>
<name>A0A7G5IHJ7_9SPHN</name>
<evidence type="ECO:0000313" key="2">
    <source>
        <dbReference type="EMBL" id="QMW22839.1"/>
    </source>
</evidence>
<dbReference type="EMBL" id="CP059851">
    <property type="protein sequence ID" value="QMW22839.1"/>
    <property type="molecule type" value="Genomic_DNA"/>
</dbReference>
<dbReference type="Proteomes" id="UP000515292">
    <property type="component" value="Chromosome"/>
</dbReference>
<protein>
    <submittedName>
        <fullName evidence="2">Uncharacterized protein</fullName>
    </submittedName>
</protein>